<feature type="compositionally biased region" description="Low complexity" evidence="1">
    <location>
        <begin position="353"/>
        <end position="380"/>
    </location>
</feature>
<feature type="compositionally biased region" description="Basic and acidic residues" evidence="1">
    <location>
        <begin position="158"/>
        <end position="171"/>
    </location>
</feature>
<feature type="compositionally biased region" description="Low complexity" evidence="1">
    <location>
        <begin position="23"/>
        <end position="37"/>
    </location>
</feature>
<feature type="compositionally biased region" description="Polar residues" evidence="1">
    <location>
        <begin position="405"/>
        <end position="428"/>
    </location>
</feature>
<feature type="compositionally biased region" description="Low complexity" evidence="1">
    <location>
        <begin position="208"/>
        <end position="241"/>
    </location>
</feature>
<dbReference type="EMBL" id="MU006093">
    <property type="protein sequence ID" value="KAF2840456.1"/>
    <property type="molecule type" value="Genomic_DNA"/>
</dbReference>
<feature type="compositionally biased region" description="Polar residues" evidence="1">
    <location>
        <begin position="337"/>
        <end position="351"/>
    </location>
</feature>
<feature type="compositionally biased region" description="Low complexity" evidence="1">
    <location>
        <begin position="280"/>
        <end position="324"/>
    </location>
</feature>
<feature type="compositionally biased region" description="Polar residues" evidence="1">
    <location>
        <begin position="136"/>
        <end position="146"/>
    </location>
</feature>
<accession>A0A9P4SD06</accession>
<feature type="compositionally biased region" description="Low complexity" evidence="1">
    <location>
        <begin position="446"/>
        <end position="456"/>
    </location>
</feature>
<feature type="region of interest" description="Disordered" evidence="1">
    <location>
        <begin position="1"/>
        <end position="640"/>
    </location>
</feature>
<gene>
    <name evidence="2" type="ORF">M501DRAFT_1002811</name>
</gene>
<dbReference type="OrthoDB" id="3600083at2759"/>
<reference evidence="2" key="1">
    <citation type="journal article" date="2020" name="Stud. Mycol.">
        <title>101 Dothideomycetes genomes: a test case for predicting lifestyles and emergence of pathogens.</title>
        <authorList>
            <person name="Haridas S."/>
            <person name="Albert R."/>
            <person name="Binder M."/>
            <person name="Bloem J."/>
            <person name="Labutti K."/>
            <person name="Salamov A."/>
            <person name="Andreopoulos B."/>
            <person name="Baker S."/>
            <person name="Barry K."/>
            <person name="Bills G."/>
            <person name="Bluhm B."/>
            <person name="Cannon C."/>
            <person name="Castanera R."/>
            <person name="Culley D."/>
            <person name="Daum C."/>
            <person name="Ezra D."/>
            <person name="Gonzalez J."/>
            <person name="Henrissat B."/>
            <person name="Kuo A."/>
            <person name="Liang C."/>
            <person name="Lipzen A."/>
            <person name="Lutzoni F."/>
            <person name="Magnuson J."/>
            <person name="Mondo S."/>
            <person name="Nolan M."/>
            <person name="Ohm R."/>
            <person name="Pangilinan J."/>
            <person name="Park H.-J."/>
            <person name="Ramirez L."/>
            <person name="Alfaro M."/>
            <person name="Sun H."/>
            <person name="Tritt A."/>
            <person name="Yoshinaga Y."/>
            <person name="Zwiers L.-H."/>
            <person name="Turgeon B."/>
            <person name="Goodwin S."/>
            <person name="Spatafora J."/>
            <person name="Crous P."/>
            <person name="Grigoriev I."/>
        </authorList>
    </citation>
    <scope>NUCLEOTIDE SEQUENCE</scope>
    <source>
        <strain evidence="2">CBS 101060</strain>
    </source>
</reference>
<feature type="compositionally biased region" description="Basic and acidic residues" evidence="1">
    <location>
        <begin position="471"/>
        <end position="480"/>
    </location>
</feature>
<feature type="compositionally biased region" description="Basic and acidic residues" evidence="1">
    <location>
        <begin position="99"/>
        <end position="114"/>
    </location>
</feature>
<comment type="caution">
    <text evidence="2">The sequence shown here is derived from an EMBL/GenBank/DDBJ whole genome shotgun (WGS) entry which is preliminary data.</text>
</comment>
<keyword evidence="3" id="KW-1185">Reference proteome</keyword>
<dbReference type="AlphaFoldDB" id="A0A9P4SD06"/>
<dbReference type="Proteomes" id="UP000799429">
    <property type="component" value="Unassembled WGS sequence"/>
</dbReference>
<proteinExistence type="predicted"/>
<evidence type="ECO:0000313" key="3">
    <source>
        <dbReference type="Proteomes" id="UP000799429"/>
    </source>
</evidence>
<evidence type="ECO:0000313" key="2">
    <source>
        <dbReference type="EMBL" id="KAF2840456.1"/>
    </source>
</evidence>
<sequence length="640" mass="65940">MSSGTPSGGVRNLRAMFENPDASSSSPEPRGRSPVGSVTSNGTAGEQRPTPKIRASFVPVEPHPHLELGTTKGIPEGVNSPSAQRRESFSVSDDSPAADLRKTISKEANERKESNAVAEAIPEQAIEKTPAVSRSPKLSRQPTEENAGSILKTLGIPTKEKLSADPDKPTAVEESPVSMKPSDSTNKEAISGGAALPPPAESIPPIHDSSAAKLSSDSSQPPAKTTAKKTTTSTTPGATKTNGVTKKPAALAVAKDSSGIKPASRSPRSPLPKTPTTPNASSPAKTTTKPSPAPKPASKAPTTGPGKTSLRASTSTTATALSTAPKAQTVPKAPTQPKVTTQVQPKATIQAQPKASTTSATKPTKTSPTTRSRTKSPTKPIKLPSHLVAPTASSTAKHDVAPPAKSTTLGRKPSTITQPAASSKSSRPSLGPPPQPKKQPERSESRASATSAAPASFLERMMRPTASSSQKTHDKVEVKSPPRRTASTKASGKNRPSGVGTVEKAKEQVSKAGAKVKTIAKSTGLSSGQEEKSSEELADMNGAIQEKGNGVEAADVAAGANVQDTAPSTDKTIDTPAAEPAAKDEHTIAETPGVAPAADSPVMDAKQVDVEQPTPQHHQLQPEEEQNLTQTPEFEGGVIR</sequence>
<name>A0A9P4SD06_9PEZI</name>
<organism evidence="2 3">
    <name type="scientific">Patellaria atrata CBS 101060</name>
    <dbReference type="NCBI Taxonomy" id="1346257"/>
    <lineage>
        <taxon>Eukaryota</taxon>
        <taxon>Fungi</taxon>
        <taxon>Dikarya</taxon>
        <taxon>Ascomycota</taxon>
        <taxon>Pezizomycotina</taxon>
        <taxon>Dothideomycetes</taxon>
        <taxon>Dothideomycetes incertae sedis</taxon>
        <taxon>Patellariales</taxon>
        <taxon>Patellariaceae</taxon>
        <taxon>Patellaria</taxon>
    </lineage>
</organism>
<protein>
    <submittedName>
        <fullName evidence="2">Uncharacterized protein</fullName>
    </submittedName>
</protein>
<evidence type="ECO:0000256" key="1">
    <source>
        <dbReference type="SAM" id="MobiDB-lite"/>
    </source>
</evidence>
<feature type="compositionally biased region" description="Polar residues" evidence="1">
    <location>
        <begin position="79"/>
        <end position="93"/>
    </location>
</feature>